<dbReference type="InterPro" id="IPR010921">
    <property type="entry name" value="Trp_repressor/repl_initiator"/>
</dbReference>
<name>A0ABX2AQJ5_9BACT</name>
<dbReference type="Proteomes" id="UP000714420">
    <property type="component" value="Unassembled WGS sequence"/>
</dbReference>
<dbReference type="EMBL" id="JABKKF010000008">
    <property type="protein sequence ID" value="NPD92500.1"/>
    <property type="molecule type" value="Genomic_DNA"/>
</dbReference>
<keyword evidence="2" id="KW-1185">Reference proteome</keyword>
<dbReference type="SUPFAM" id="SSF48295">
    <property type="entry name" value="TrpR-like"/>
    <property type="match status" value="2"/>
</dbReference>
<proteinExistence type="predicted"/>
<dbReference type="Gene3D" id="1.10.10.10">
    <property type="entry name" value="Winged helix-like DNA-binding domain superfamily/Winged helix DNA-binding domain"/>
    <property type="match status" value="2"/>
</dbReference>
<reference evidence="1 2" key="1">
    <citation type="submission" date="2020-05" db="EMBL/GenBank/DDBJ databases">
        <title>Distinct polysaccharide utilization as determinants for interspecies competition between intestinal Prevotella spp.</title>
        <authorList>
            <person name="Galvez E.J.C."/>
            <person name="Iljazovic A."/>
            <person name="Strowig T."/>
        </authorList>
    </citation>
    <scope>NUCLEOTIDE SEQUENCE [LARGE SCALE GENOMIC DNA]</scope>
    <source>
        <strain evidence="1 2">PMUR</strain>
    </source>
</reference>
<organism evidence="1 2">
    <name type="scientific">Xylanibacter muris</name>
    <dbReference type="NCBI Taxonomy" id="2736290"/>
    <lineage>
        <taxon>Bacteria</taxon>
        <taxon>Pseudomonadati</taxon>
        <taxon>Bacteroidota</taxon>
        <taxon>Bacteroidia</taxon>
        <taxon>Bacteroidales</taxon>
        <taxon>Prevotellaceae</taxon>
        <taxon>Xylanibacter</taxon>
    </lineage>
</organism>
<dbReference type="RefSeq" id="WP_172275832.1">
    <property type="nucleotide sequence ID" value="NZ_CASHBK010000021.1"/>
</dbReference>
<dbReference type="PANTHER" id="PTHR33795:SF1">
    <property type="entry name" value="INSERTION ELEMENT IS150 PROTEIN INSJ"/>
    <property type="match status" value="1"/>
</dbReference>
<comment type="caution">
    <text evidence="1">The sequence shown here is derived from an EMBL/GenBank/DDBJ whole genome shotgun (WGS) entry which is preliminary data.</text>
</comment>
<dbReference type="InterPro" id="IPR036388">
    <property type="entry name" value="WH-like_DNA-bd_sf"/>
</dbReference>
<evidence type="ECO:0000313" key="1">
    <source>
        <dbReference type="EMBL" id="NPD92500.1"/>
    </source>
</evidence>
<dbReference type="InterPro" id="IPR052057">
    <property type="entry name" value="IS150/IS1296_orfA-like"/>
</dbReference>
<sequence>MRCSFERKLLIVGRIRNGEPIYRLSREYNVHEDKIRTWVRMMARYGSDGLRRQPRTKATPDFKEGMVRKILDEGIPLSRVMIDYRVSRTALERWVSIVRKGGYEALRVIRQ</sequence>
<protein>
    <recommendedName>
        <fullName evidence="3">Transposase</fullName>
    </recommendedName>
</protein>
<evidence type="ECO:0008006" key="3">
    <source>
        <dbReference type="Google" id="ProtNLM"/>
    </source>
</evidence>
<evidence type="ECO:0000313" key="2">
    <source>
        <dbReference type="Proteomes" id="UP000714420"/>
    </source>
</evidence>
<accession>A0ABX2AQJ5</accession>
<gene>
    <name evidence="1" type="ORF">HPS56_09130</name>
</gene>
<dbReference type="PANTHER" id="PTHR33795">
    <property type="entry name" value="INSERTION ELEMENT IS150 PROTEIN INSJ"/>
    <property type="match status" value="1"/>
</dbReference>